<dbReference type="GeneID" id="8250450"/>
<dbReference type="AlphaFoldDB" id="C1FDH1"/>
<dbReference type="EMBL" id="CP001574">
    <property type="protein sequence ID" value="ACO68786.1"/>
    <property type="molecule type" value="Genomic_DNA"/>
</dbReference>
<feature type="compositionally biased region" description="Basic residues" evidence="1">
    <location>
        <begin position="140"/>
        <end position="150"/>
    </location>
</feature>
<feature type="compositionally biased region" description="Basic residues" evidence="1">
    <location>
        <begin position="65"/>
        <end position="95"/>
    </location>
</feature>
<evidence type="ECO:0000256" key="1">
    <source>
        <dbReference type="SAM" id="MobiDB-lite"/>
    </source>
</evidence>
<feature type="compositionally biased region" description="Basic residues" evidence="1">
    <location>
        <begin position="210"/>
        <end position="220"/>
    </location>
</feature>
<evidence type="ECO:0000313" key="3">
    <source>
        <dbReference type="Proteomes" id="UP000002009"/>
    </source>
</evidence>
<sequence>MKVPSHLRTCYDDGTFVPTLNITKVQDTLLRARPHHQRPKTHLLPHPPDENRQLRRKQQQDARQNLRRSRTPRSPRRLRSVHRATRRHTRTPHAHQRQDPRLHHRKGRRRPRVRRLHHGHCPQLHPRRHQAHPSPTQPRTRQHPRRRRHQDLRGQKDSRVPPRTAGQQQDHHHRHRMHWALQQKRSRMVRRHRETPSRTPTPAAPPRPEHHQRARHIRPRGHQEVPLQRRRNTTRAPQTKHGVVHRNHRKSTPQTRRRRARVRRETGHDLGLNTNPKSPV</sequence>
<organism evidence="2 3">
    <name type="scientific">Micromonas commoda (strain RCC299 / NOUM17 / CCMP2709)</name>
    <name type="common">Picoplanktonic green alga</name>
    <dbReference type="NCBI Taxonomy" id="296587"/>
    <lineage>
        <taxon>Eukaryota</taxon>
        <taxon>Viridiplantae</taxon>
        <taxon>Chlorophyta</taxon>
        <taxon>Mamiellophyceae</taxon>
        <taxon>Mamiellales</taxon>
        <taxon>Mamiellaceae</taxon>
        <taxon>Micromonas</taxon>
    </lineage>
</organism>
<feature type="compositionally biased region" description="Basic residues" evidence="1">
    <location>
        <begin position="242"/>
        <end position="262"/>
    </location>
</feature>
<feature type="compositionally biased region" description="Basic residues" evidence="1">
    <location>
        <begin position="102"/>
        <end position="131"/>
    </location>
</feature>
<dbReference type="KEGG" id="mis:MICPUN_104710"/>
<name>C1FDH1_MICCC</name>
<dbReference type="RefSeq" id="XP_002507528.1">
    <property type="nucleotide sequence ID" value="XM_002507482.1"/>
</dbReference>
<dbReference type="InParanoid" id="C1FDH1"/>
<feature type="compositionally biased region" description="Basic and acidic residues" evidence="1">
    <location>
        <begin position="151"/>
        <end position="160"/>
    </location>
</feature>
<protein>
    <submittedName>
        <fullName evidence="2">Uncharacterized protein</fullName>
    </submittedName>
</protein>
<gene>
    <name evidence="2" type="ORF">MICPUN_104710</name>
</gene>
<accession>C1FDH1</accession>
<reference evidence="2 3" key="1">
    <citation type="journal article" date="2009" name="Science">
        <title>Green evolution and dynamic adaptations revealed by genomes of the marine picoeukaryotes Micromonas.</title>
        <authorList>
            <person name="Worden A.Z."/>
            <person name="Lee J.H."/>
            <person name="Mock T."/>
            <person name="Rouze P."/>
            <person name="Simmons M.P."/>
            <person name="Aerts A.L."/>
            <person name="Allen A.E."/>
            <person name="Cuvelier M.L."/>
            <person name="Derelle E."/>
            <person name="Everett M.V."/>
            <person name="Foulon E."/>
            <person name="Grimwood J."/>
            <person name="Gundlach H."/>
            <person name="Henrissat B."/>
            <person name="Napoli C."/>
            <person name="McDonald S.M."/>
            <person name="Parker M.S."/>
            <person name="Rombauts S."/>
            <person name="Salamov A."/>
            <person name="Von Dassow P."/>
            <person name="Badger J.H."/>
            <person name="Coutinho P.M."/>
            <person name="Demir E."/>
            <person name="Dubchak I."/>
            <person name="Gentemann C."/>
            <person name="Eikrem W."/>
            <person name="Gready J.E."/>
            <person name="John U."/>
            <person name="Lanier W."/>
            <person name="Lindquist E.A."/>
            <person name="Lucas S."/>
            <person name="Mayer K.F."/>
            <person name="Moreau H."/>
            <person name="Not F."/>
            <person name="Otillar R."/>
            <person name="Panaud O."/>
            <person name="Pangilinan J."/>
            <person name="Paulsen I."/>
            <person name="Piegu B."/>
            <person name="Poliakov A."/>
            <person name="Robbens S."/>
            <person name="Schmutz J."/>
            <person name="Toulza E."/>
            <person name="Wyss T."/>
            <person name="Zelensky A."/>
            <person name="Zhou K."/>
            <person name="Armbrust E.V."/>
            <person name="Bhattacharya D."/>
            <person name="Goodenough U.W."/>
            <person name="Van de Peer Y."/>
            <person name="Grigoriev I.V."/>
        </authorList>
    </citation>
    <scope>NUCLEOTIDE SEQUENCE [LARGE SCALE GENOMIC DNA]</scope>
    <source>
        <strain evidence="3">RCC299 / NOUM17</strain>
    </source>
</reference>
<keyword evidence="3" id="KW-1185">Reference proteome</keyword>
<feature type="region of interest" description="Disordered" evidence="1">
    <location>
        <begin position="35"/>
        <end position="280"/>
    </location>
</feature>
<feature type="compositionally biased region" description="Basic residues" evidence="1">
    <location>
        <begin position="171"/>
        <end position="193"/>
    </location>
</feature>
<proteinExistence type="predicted"/>
<evidence type="ECO:0000313" key="2">
    <source>
        <dbReference type="EMBL" id="ACO68786.1"/>
    </source>
</evidence>
<dbReference type="Proteomes" id="UP000002009">
    <property type="component" value="Chromosome 1"/>
</dbReference>